<dbReference type="AlphaFoldDB" id="A0A4R5DB64"/>
<dbReference type="RefSeq" id="WP_131894068.1">
    <property type="nucleotide sequence ID" value="NZ_SMKZ01000012.1"/>
</dbReference>
<evidence type="ECO:0000256" key="1">
    <source>
        <dbReference type="SAM" id="Phobius"/>
    </source>
</evidence>
<sequence>MSTGAVLMLIVAILIVWGGLVASIVHLRRHPDLGPPDRD</sequence>
<dbReference type="EMBL" id="SMKZ01000012">
    <property type="protein sequence ID" value="TDE10879.1"/>
    <property type="molecule type" value="Genomic_DNA"/>
</dbReference>
<dbReference type="Pfam" id="PF16951">
    <property type="entry name" value="MaAIMP_sms"/>
    <property type="match status" value="1"/>
</dbReference>
<dbReference type="InterPro" id="IPR031596">
    <property type="entry name" value="MaAIMP_sms"/>
</dbReference>
<dbReference type="NCBIfam" id="NF033493">
    <property type="entry name" value="MetS_like_NSS"/>
    <property type="match status" value="1"/>
</dbReference>
<keyword evidence="1" id="KW-0812">Transmembrane</keyword>
<name>A0A4R5DB64_9ACTN</name>
<comment type="caution">
    <text evidence="2">The sequence shown here is derived from an EMBL/GenBank/DDBJ whole genome shotgun (WGS) entry which is preliminary data.</text>
</comment>
<feature type="transmembrane region" description="Helical" evidence="1">
    <location>
        <begin position="6"/>
        <end position="27"/>
    </location>
</feature>
<dbReference type="OrthoDB" id="6712920at2"/>
<keyword evidence="1" id="KW-0472">Membrane</keyword>
<dbReference type="InParanoid" id="A0A4R5DB64"/>
<dbReference type="Proteomes" id="UP000294739">
    <property type="component" value="Unassembled WGS sequence"/>
</dbReference>
<keyword evidence="3" id="KW-1185">Reference proteome</keyword>
<gene>
    <name evidence="2" type="ORF">E1269_10350</name>
</gene>
<keyword evidence="1" id="KW-1133">Transmembrane helix</keyword>
<evidence type="ECO:0000313" key="2">
    <source>
        <dbReference type="EMBL" id="TDE10879.1"/>
    </source>
</evidence>
<proteinExistence type="predicted"/>
<protein>
    <submittedName>
        <fullName evidence="2">Methionine/alanine import family NSS transporter small subunit</fullName>
    </submittedName>
</protein>
<evidence type="ECO:0000313" key="3">
    <source>
        <dbReference type="Proteomes" id="UP000294739"/>
    </source>
</evidence>
<accession>A0A4R5DB64</accession>
<reference evidence="2 3" key="1">
    <citation type="submission" date="2019-03" db="EMBL/GenBank/DDBJ databases">
        <title>Draft genome sequences of novel Actinobacteria.</title>
        <authorList>
            <person name="Sahin N."/>
            <person name="Ay H."/>
            <person name="Saygin H."/>
        </authorList>
    </citation>
    <scope>NUCLEOTIDE SEQUENCE [LARGE SCALE GENOMIC DNA]</scope>
    <source>
        <strain evidence="2 3">5K138</strain>
    </source>
</reference>
<organism evidence="2 3">
    <name type="scientific">Jiangella asiatica</name>
    <dbReference type="NCBI Taxonomy" id="2530372"/>
    <lineage>
        <taxon>Bacteria</taxon>
        <taxon>Bacillati</taxon>
        <taxon>Actinomycetota</taxon>
        <taxon>Actinomycetes</taxon>
        <taxon>Jiangellales</taxon>
        <taxon>Jiangellaceae</taxon>
        <taxon>Jiangella</taxon>
    </lineage>
</organism>